<evidence type="ECO:0000256" key="9">
    <source>
        <dbReference type="ARBA" id="ARBA00022840"/>
    </source>
</evidence>
<dbReference type="InterPro" id="IPR023298">
    <property type="entry name" value="ATPase_P-typ_TM_dom_sf"/>
</dbReference>
<feature type="transmembrane region" description="Helical" evidence="15">
    <location>
        <begin position="270"/>
        <end position="288"/>
    </location>
</feature>
<dbReference type="AlphaFoldDB" id="A0A370UDG4"/>
<keyword evidence="13" id="KW-0406">Ion transport</keyword>
<dbReference type="Gene3D" id="3.40.1110.10">
    <property type="entry name" value="Calcium-transporting ATPase, cytoplasmic domain N"/>
    <property type="match status" value="1"/>
</dbReference>
<dbReference type="InterPro" id="IPR017969">
    <property type="entry name" value="Heavy-metal-associated_CS"/>
</dbReference>
<dbReference type="InterPro" id="IPR006121">
    <property type="entry name" value="HMA_dom"/>
</dbReference>
<feature type="transmembrane region" description="Helical" evidence="15">
    <location>
        <begin position="242"/>
        <end position="264"/>
    </location>
</feature>
<dbReference type="OrthoDB" id="9814270at2"/>
<dbReference type="PANTHER" id="PTHR43520:SF5">
    <property type="entry name" value="CATION-TRANSPORTING P-TYPE ATPASE-RELATED"/>
    <property type="match status" value="1"/>
</dbReference>
<dbReference type="InterPro" id="IPR023214">
    <property type="entry name" value="HAD_sf"/>
</dbReference>
<keyword evidence="12 15" id="KW-1133">Transmembrane helix</keyword>
<name>A0A370UDG4_9GAMM</name>
<evidence type="ECO:0000256" key="12">
    <source>
        <dbReference type="ARBA" id="ARBA00022989"/>
    </source>
</evidence>
<evidence type="ECO:0000256" key="8">
    <source>
        <dbReference type="ARBA" id="ARBA00022741"/>
    </source>
</evidence>
<keyword evidence="11" id="KW-1278">Translocase</keyword>
<dbReference type="SUPFAM" id="SSF56784">
    <property type="entry name" value="HAD-like"/>
    <property type="match status" value="1"/>
</dbReference>
<keyword evidence="14 15" id="KW-0472">Membrane</keyword>
<evidence type="ECO:0000256" key="4">
    <source>
        <dbReference type="ARBA" id="ARBA00022475"/>
    </source>
</evidence>
<sequence>MTSSCFHCGDAIPSGLSITADIKHQSQSFCCYGCQAIATCIHDADLEKYYEKRQNQRATRPSDDNIGAFELLSDPSNYARYVHSENDAHTMQFAITGITCSACAWLIEKRLSSLEGVNSAFVNVSSQIATVTWKSPLQSPLSIAQTLLAIGYSAQPYLPGEQDLHQRKEKQKAIIRLGVAGVGMMQVMMSSIAMYAGDMDGMDDIYRQLLRWVSFIFATPVALYAGLPFYRGALRDLKNRHFTMDLPVSIGIGLAYVSSTAALITQTGHVYFDSVTMFIFFLLLGRFLETVARSNQSLINTDDALTAITVIRNSESMQIAQRDLALGDTVKVDPGQIFPADGTLKSTLTAVDESSLTGEYNPVIKYLGDNISASTTNIDQTALLEVTQLGQNTKAAAISRITDRALTEKPAIALLADKVAHYFVIAVLVIAAATYFFWAMQGEPEAYWIMVSVLVVTCPCALSLATPTALTTVTNRLKNDGFLITRGHVIEALAKVDHVVFDKTGTLTLGEFTVRNTTLMTDEYSKSDILRLIAGLEQCSNHPIAKAFGNISPFEFSDIKNVTSQGVYGVHKGATYCFGNADFIKSQDIKIPAALVEATNTGLTLYLCRASTLLAKVDLHDQIRPETKEVLERLTGMGIAVSLLTGDTPMSAQSILPTKWFSHYQTSCTPEEKWRWLMNQPSQNMLMVGDGLNDVPALAGATTSLAMGGSSDLAKLHSDAVLLSNHLSGVANAIMAAKRCKRIIKQNLAWAVCYNTTLLPLAVMGWVPPWVAAIGMALSSLIVVINATRLSRN</sequence>
<reference evidence="17 18" key="1">
    <citation type="submission" date="2018-06" db="EMBL/GenBank/DDBJ databases">
        <title>Marinomonas sp. YLB-05 draft genome sequence.</title>
        <authorList>
            <person name="Yu L."/>
            <person name="Tang X."/>
        </authorList>
    </citation>
    <scope>NUCLEOTIDE SEQUENCE [LARGE SCALE GENOMIC DNA]</scope>
    <source>
        <strain evidence="17 18">YLB-05</strain>
    </source>
</reference>
<dbReference type="InterPro" id="IPR001757">
    <property type="entry name" value="P_typ_ATPase"/>
</dbReference>
<keyword evidence="10" id="KW-0460">Magnesium</keyword>
<keyword evidence="7 15" id="KW-0479">Metal-binding</keyword>
<keyword evidence="3" id="KW-0813">Transport</keyword>
<dbReference type="PRINTS" id="PR00119">
    <property type="entry name" value="CATATPASE"/>
</dbReference>
<evidence type="ECO:0000256" key="14">
    <source>
        <dbReference type="ARBA" id="ARBA00023136"/>
    </source>
</evidence>
<dbReference type="SUPFAM" id="SSF55008">
    <property type="entry name" value="HMA, heavy metal-associated domain"/>
    <property type="match status" value="1"/>
</dbReference>
<evidence type="ECO:0000256" key="5">
    <source>
        <dbReference type="ARBA" id="ARBA00022553"/>
    </source>
</evidence>
<keyword evidence="8 15" id="KW-0547">Nucleotide-binding</keyword>
<dbReference type="EMBL" id="QKRA01000001">
    <property type="protein sequence ID" value="RDL45832.1"/>
    <property type="molecule type" value="Genomic_DNA"/>
</dbReference>
<dbReference type="SUPFAM" id="SSF81665">
    <property type="entry name" value="Calcium ATPase, transmembrane domain M"/>
    <property type="match status" value="1"/>
</dbReference>
<gene>
    <name evidence="17" type="primary">cadA</name>
    <name evidence="17" type="ORF">DN730_01940</name>
</gene>
<dbReference type="Pfam" id="PF12156">
    <property type="entry name" value="ATPase-cat_bd"/>
    <property type="match status" value="1"/>
</dbReference>
<dbReference type="CDD" id="cd02079">
    <property type="entry name" value="P-type_ATPase_HM"/>
    <property type="match status" value="1"/>
</dbReference>
<feature type="transmembrane region" description="Helical" evidence="15">
    <location>
        <begin position="419"/>
        <end position="440"/>
    </location>
</feature>
<dbReference type="NCBIfam" id="TIGR01525">
    <property type="entry name" value="ATPase-IB_hvy"/>
    <property type="match status" value="1"/>
</dbReference>
<evidence type="ECO:0000256" key="7">
    <source>
        <dbReference type="ARBA" id="ARBA00022723"/>
    </source>
</evidence>
<dbReference type="Gene3D" id="2.70.150.10">
    <property type="entry name" value="Calcium-transporting ATPase, cytoplasmic transduction domain A"/>
    <property type="match status" value="1"/>
</dbReference>
<dbReference type="Gene3D" id="3.30.70.100">
    <property type="match status" value="1"/>
</dbReference>
<dbReference type="Pfam" id="PF00702">
    <property type="entry name" value="Hydrolase"/>
    <property type="match status" value="1"/>
</dbReference>
<dbReference type="InterPro" id="IPR059000">
    <property type="entry name" value="ATPase_P-type_domA"/>
</dbReference>
<evidence type="ECO:0000313" key="17">
    <source>
        <dbReference type="EMBL" id="RDL45832.1"/>
    </source>
</evidence>
<dbReference type="InterPro" id="IPR021993">
    <property type="entry name" value="ATPase-cat-bd"/>
</dbReference>
<feature type="transmembrane region" description="Helical" evidence="15">
    <location>
        <begin position="748"/>
        <end position="764"/>
    </location>
</feature>
<dbReference type="GO" id="GO:0016887">
    <property type="term" value="F:ATP hydrolysis activity"/>
    <property type="evidence" value="ECO:0007669"/>
    <property type="project" value="InterPro"/>
</dbReference>
<feature type="domain" description="HMA" evidence="16">
    <location>
        <begin position="89"/>
        <end position="155"/>
    </location>
</feature>
<keyword evidence="4 15" id="KW-1003">Cell membrane</keyword>
<evidence type="ECO:0000256" key="3">
    <source>
        <dbReference type="ARBA" id="ARBA00022448"/>
    </source>
</evidence>
<keyword evidence="18" id="KW-1185">Reference proteome</keyword>
<keyword evidence="5" id="KW-0597">Phosphoprotein</keyword>
<evidence type="ECO:0000256" key="6">
    <source>
        <dbReference type="ARBA" id="ARBA00022692"/>
    </source>
</evidence>
<comment type="similarity">
    <text evidence="2 15">Belongs to the cation transport ATPase (P-type) (TC 3.A.3) family. Type IB subfamily.</text>
</comment>
<evidence type="ECO:0000256" key="11">
    <source>
        <dbReference type="ARBA" id="ARBA00022967"/>
    </source>
</evidence>
<feature type="transmembrane region" description="Helical" evidence="15">
    <location>
        <begin position="174"/>
        <end position="197"/>
    </location>
</feature>
<dbReference type="GO" id="GO:0005507">
    <property type="term" value="F:copper ion binding"/>
    <property type="evidence" value="ECO:0007669"/>
    <property type="project" value="TreeGrafter"/>
</dbReference>
<evidence type="ECO:0000256" key="13">
    <source>
        <dbReference type="ARBA" id="ARBA00023065"/>
    </source>
</evidence>
<dbReference type="Gene3D" id="3.40.50.1000">
    <property type="entry name" value="HAD superfamily/HAD-like"/>
    <property type="match status" value="1"/>
</dbReference>
<comment type="caution">
    <text evidence="17">The sequence shown here is derived from an EMBL/GenBank/DDBJ whole genome shotgun (WGS) entry which is preliminary data.</text>
</comment>
<dbReference type="NCBIfam" id="TIGR01512">
    <property type="entry name" value="ATPase-IB2_Cd"/>
    <property type="match status" value="1"/>
</dbReference>
<dbReference type="PROSITE" id="PS00154">
    <property type="entry name" value="ATPASE_E1_E2"/>
    <property type="match status" value="1"/>
</dbReference>
<dbReference type="PANTHER" id="PTHR43520">
    <property type="entry name" value="ATP7, ISOFORM B"/>
    <property type="match status" value="1"/>
</dbReference>
<dbReference type="NCBIfam" id="TIGR01511">
    <property type="entry name" value="ATPase-IB1_Cu"/>
    <property type="match status" value="1"/>
</dbReference>
<dbReference type="Proteomes" id="UP000254326">
    <property type="component" value="Unassembled WGS sequence"/>
</dbReference>
<evidence type="ECO:0000256" key="2">
    <source>
        <dbReference type="ARBA" id="ARBA00006024"/>
    </source>
</evidence>
<dbReference type="InterPro" id="IPR023299">
    <property type="entry name" value="ATPase_P-typ_cyto_dom_N"/>
</dbReference>
<dbReference type="NCBIfam" id="TIGR01494">
    <property type="entry name" value="ATPase_P-type"/>
    <property type="match status" value="1"/>
</dbReference>
<dbReference type="RefSeq" id="WP_115466420.1">
    <property type="nucleotide sequence ID" value="NZ_QKRA01000001.1"/>
</dbReference>
<dbReference type="InterPro" id="IPR036163">
    <property type="entry name" value="HMA_dom_sf"/>
</dbReference>
<dbReference type="GO" id="GO:0005886">
    <property type="term" value="C:plasma membrane"/>
    <property type="evidence" value="ECO:0007669"/>
    <property type="project" value="UniProtKB-SubCell"/>
</dbReference>
<comment type="subcellular location">
    <subcellularLocation>
        <location evidence="1">Cell membrane</location>
        <topology evidence="1">Multi-pass membrane protein</topology>
    </subcellularLocation>
</comment>
<dbReference type="GO" id="GO:0055070">
    <property type="term" value="P:copper ion homeostasis"/>
    <property type="evidence" value="ECO:0007669"/>
    <property type="project" value="TreeGrafter"/>
</dbReference>
<organism evidence="17 18">
    <name type="scientific">Marinomonas piezotolerans</name>
    <dbReference type="NCBI Taxonomy" id="2213058"/>
    <lineage>
        <taxon>Bacteria</taxon>
        <taxon>Pseudomonadati</taxon>
        <taxon>Pseudomonadota</taxon>
        <taxon>Gammaproteobacteria</taxon>
        <taxon>Oceanospirillales</taxon>
        <taxon>Oceanospirillaceae</taxon>
        <taxon>Marinomonas</taxon>
    </lineage>
</organism>
<dbReference type="PROSITE" id="PS01229">
    <property type="entry name" value="COF_2"/>
    <property type="match status" value="1"/>
</dbReference>
<proteinExistence type="inferred from homology"/>
<dbReference type="InterPro" id="IPR008250">
    <property type="entry name" value="ATPase_P-typ_transduc_dom_A_sf"/>
</dbReference>
<keyword evidence="6 15" id="KW-0812">Transmembrane</keyword>
<evidence type="ECO:0000256" key="10">
    <source>
        <dbReference type="ARBA" id="ARBA00022842"/>
    </source>
</evidence>
<dbReference type="InterPro" id="IPR027256">
    <property type="entry name" value="P-typ_ATPase_IB"/>
</dbReference>
<evidence type="ECO:0000256" key="1">
    <source>
        <dbReference type="ARBA" id="ARBA00004651"/>
    </source>
</evidence>
<dbReference type="GO" id="GO:0005524">
    <property type="term" value="F:ATP binding"/>
    <property type="evidence" value="ECO:0007669"/>
    <property type="project" value="UniProtKB-UniRule"/>
</dbReference>
<dbReference type="GO" id="GO:0043682">
    <property type="term" value="F:P-type divalent copper transporter activity"/>
    <property type="evidence" value="ECO:0007669"/>
    <property type="project" value="TreeGrafter"/>
</dbReference>
<feature type="transmembrane region" description="Helical" evidence="15">
    <location>
        <begin position="446"/>
        <end position="470"/>
    </location>
</feature>
<feature type="transmembrane region" description="Helical" evidence="15">
    <location>
        <begin position="209"/>
        <end position="230"/>
    </location>
</feature>
<dbReference type="SUPFAM" id="SSF81653">
    <property type="entry name" value="Calcium ATPase, transduction domain A"/>
    <property type="match status" value="1"/>
</dbReference>
<evidence type="ECO:0000256" key="15">
    <source>
        <dbReference type="RuleBase" id="RU362081"/>
    </source>
</evidence>
<evidence type="ECO:0000313" key="18">
    <source>
        <dbReference type="Proteomes" id="UP000254326"/>
    </source>
</evidence>
<feature type="transmembrane region" description="Helical" evidence="15">
    <location>
        <begin position="770"/>
        <end position="788"/>
    </location>
</feature>
<dbReference type="PROSITE" id="PS01047">
    <property type="entry name" value="HMA_1"/>
    <property type="match status" value="1"/>
</dbReference>
<dbReference type="PROSITE" id="PS50846">
    <property type="entry name" value="HMA_2"/>
    <property type="match status" value="1"/>
</dbReference>
<dbReference type="Pfam" id="PF00122">
    <property type="entry name" value="E1-E2_ATPase"/>
    <property type="match status" value="1"/>
</dbReference>
<dbReference type="InterPro" id="IPR018303">
    <property type="entry name" value="ATPase_P-typ_P_site"/>
</dbReference>
<protein>
    <submittedName>
        <fullName evidence="17">Cadmium-translocating P-type ATPase</fullName>
    </submittedName>
</protein>
<evidence type="ECO:0000259" key="16">
    <source>
        <dbReference type="PROSITE" id="PS50846"/>
    </source>
</evidence>
<dbReference type="Pfam" id="PF00403">
    <property type="entry name" value="HMA"/>
    <property type="match status" value="1"/>
</dbReference>
<dbReference type="CDD" id="cd00371">
    <property type="entry name" value="HMA"/>
    <property type="match status" value="1"/>
</dbReference>
<dbReference type="InterPro" id="IPR036412">
    <property type="entry name" value="HAD-like_sf"/>
</dbReference>
<keyword evidence="9 15" id="KW-0067">ATP-binding</keyword>
<accession>A0A370UDG4</accession>